<protein>
    <recommendedName>
        <fullName evidence="3">HEAT repeat domain-containing protein</fullName>
    </recommendedName>
</protein>
<name>A0ABW4HF85_9FLAO</name>
<dbReference type="EMBL" id="JBHUDZ010000012">
    <property type="protein sequence ID" value="MFD1604030.1"/>
    <property type="molecule type" value="Genomic_DNA"/>
</dbReference>
<evidence type="ECO:0008006" key="3">
    <source>
        <dbReference type="Google" id="ProtNLM"/>
    </source>
</evidence>
<evidence type="ECO:0000313" key="1">
    <source>
        <dbReference type="EMBL" id="MFD1604030.1"/>
    </source>
</evidence>
<dbReference type="SUPFAM" id="SSF48371">
    <property type="entry name" value="ARM repeat"/>
    <property type="match status" value="1"/>
</dbReference>
<sequence length="275" mass="32399">MKTKNLKKLINYSNEKIFTRLLGNKSNANYWNYVSELRKRKSKDIFEKSILLMESKIAKERIIGIDVLAQFGYPRLHKKIILKKFFHLLKNETDKNAISSLFYGIGHNNEDLTIKQIDLICSFKKNKNSKIRSSLAFALLTKEEPNAIDTLIELSKDQDYEIRDWATFGLGTQIETDNEDIRNALWKRINDKYETPRFEAIFGLAKRKDKRIKEILVTELENIDEFGSLILEAIEEFNDKEFISLIEKQIEKNKKLKKVEESWLLKTIEKLKETE</sequence>
<dbReference type="Gene3D" id="1.25.10.10">
    <property type="entry name" value="Leucine-rich Repeat Variant"/>
    <property type="match status" value="1"/>
</dbReference>
<gene>
    <name evidence="1" type="ORF">ACFSC2_14910</name>
</gene>
<dbReference type="InterPro" id="IPR011989">
    <property type="entry name" value="ARM-like"/>
</dbReference>
<accession>A0ABW4HF85</accession>
<dbReference type="Proteomes" id="UP001597138">
    <property type="component" value="Unassembled WGS sequence"/>
</dbReference>
<evidence type="ECO:0000313" key="2">
    <source>
        <dbReference type="Proteomes" id="UP001597138"/>
    </source>
</evidence>
<dbReference type="RefSeq" id="WP_379814620.1">
    <property type="nucleotide sequence ID" value="NZ_JBHUDZ010000012.1"/>
</dbReference>
<reference evidence="2" key="1">
    <citation type="journal article" date="2019" name="Int. J. Syst. Evol. Microbiol.">
        <title>The Global Catalogue of Microorganisms (GCM) 10K type strain sequencing project: providing services to taxonomists for standard genome sequencing and annotation.</title>
        <authorList>
            <consortium name="The Broad Institute Genomics Platform"/>
            <consortium name="The Broad Institute Genome Sequencing Center for Infectious Disease"/>
            <person name="Wu L."/>
            <person name="Ma J."/>
        </authorList>
    </citation>
    <scope>NUCLEOTIDE SEQUENCE [LARGE SCALE GENOMIC DNA]</scope>
    <source>
        <strain evidence="2">CCUG 70865</strain>
    </source>
</reference>
<proteinExistence type="predicted"/>
<comment type="caution">
    <text evidence="1">The sequence shown here is derived from an EMBL/GenBank/DDBJ whole genome shotgun (WGS) entry which is preliminary data.</text>
</comment>
<dbReference type="InterPro" id="IPR016024">
    <property type="entry name" value="ARM-type_fold"/>
</dbReference>
<organism evidence="1 2">
    <name type="scientific">Flavobacterium artemisiae</name>
    <dbReference type="NCBI Taxonomy" id="2126556"/>
    <lineage>
        <taxon>Bacteria</taxon>
        <taxon>Pseudomonadati</taxon>
        <taxon>Bacteroidota</taxon>
        <taxon>Flavobacteriia</taxon>
        <taxon>Flavobacteriales</taxon>
        <taxon>Flavobacteriaceae</taxon>
        <taxon>Flavobacterium</taxon>
    </lineage>
</organism>
<keyword evidence="2" id="KW-1185">Reference proteome</keyword>